<organism evidence="1 2">
    <name type="scientific">Gimesia algae</name>
    <dbReference type="NCBI Taxonomy" id="2527971"/>
    <lineage>
        <taxon>Bacteria</taxon>
        <taxon>Pseudomonadati</taxon>
        <taxon>Planctomycetota</taxon>
        <taxon>Planctomycetia</taxon>
        <taxon>Planctomycetales</taxon>
        <taxon>Planctomycetaceae</taxon>
        <taxon>Gimesia</taxon>
    </lineage>
</organism>
<dbReference type="Gene3D" id="1.10.3210.10">
    <property type="entry name" value="Hypothetical protein af1432"/>
    <property type="match status" value="1"/>
</dbReference>
<keyword evidence="2" id="KW-1185">Reference proteome</keyword>
<proteinExistence type="predicted"/>
<sequence>METIPFLELLHRGQRRQTGNKFTSHLYAVRDLLSAAGIEDEEILDAALYHDVLEDSALTREFLEFQCGTSIATIVETLTKSGLWLTRYCKAKHAAAQLESGLEQCPKAAVIKIADRLHNVSTIRGFSRPKQLLYLSETEQFLLPLFRRWLNDERLAAYRGPMQVLVQYLEEEVACKRTTTAHA</sequence>
<reference evidence="1 2" key="1">
    <citation type="submission" date="2019-02" db="EMBL/GenBank/DDBJ databases">
        <title>Deep-cultivation of Planctomycetes and their phenomic and genomic characterization uncovers novel biology.</title>
        <authorList>
            <person name="Wiegand S."/>
            <person name="Jogler M."/>
            <person name="Boedeker C."/>
            <person name="Pinto D."/>
            <person name="Vollmers J."/>
            <person name="Rivas-Marin E."/>
            <person name="Kohn T."/>
            <person name="Peeters S.H."/>
            <person name="Heuer A."/>
            <person name="Rast P."/>
            <person name="Oberbeckmann S."/>
            <person name="Bunk B."/>
            <person name="Jeske O."/>
            <person name="Meyerdierks A."/>
            <person name="Storesund J.E."/>
            <person name="Kallscheuer N."/>
            <person name="Luecker S."/>
            <person name="Lage O.M."/>
            <person name="Pohl T."/>
            <person name="Merkel B.J."/>
            <person name="Hornburger P."/>
            <person name="Mueller R.-W."/>
            <person name="Bruemmer F."/>
            <person name="Labrenz M."/>
            <person name="Spormann A.M."/>
            <person name="Op den Camp H."/>
            <person name="Overmann J."/>
            <person name="Amann R."/>
            <person name="Jetten M.S.M."/>
            <person name="Mascher T."/>
            <person name="Medema M.H."/>
            <person name="Devos D.P."/>
            <person name="Kaster A.-K."/>
            <person name="Ovreas L."/>
            <person name="Rohde M."/>
            <person name="Galperin M.Y."/>
            <person name="Jogler C."/>
        </authorList>
    </citation>
    <scope>NUCLEOTIDE SEQUENCE [LARGE SCALE GENOMIC DNA]</scope>
    <source>
        <strain evidence="1 2">Pan161</strain>
    </source>
</reference>
<evidence type="ECO:0000313" key="2">
    <source>
        <dbReference type="Proteomes" id="UP000316855"/>
    </source>
</evidence>
<dbReference type="Proteomes" id="UP000316855">
    <property type="component" value="Chromosome"/>
</dbReference>
<name>A0A517VER0_9PLAN</name>
<dbReference type="RefSeq" id="WP_145228376.1">
    <property type="nucleotide sequence ID" value="NZ_CP036343.1"/>
</dbReference>
<dbReference type="PANTHER" id="PTHR46246">
    <property type="entry name" value="GUANOSINE-3',5'-BIS(DIPHOSPHATE) 3'-PYROPHOSPHOHYDROLASE MESH1"/>
    <property type="match status" value="1"/>
</dbReference>
<gene>
    <name evidence="1" type="primary">relA_1</name>
    <name evidence="1" type="ORF">Pan161_31250</name>
</gene>
<dbReference type="InterPro" id="IPR052194">
    <property type="entry name" value="MESH1"/>
</dbReference>
<evidence type="ECO:0000313" key="1">
    <source>
        <dbReference type="EMBL" id="QDT91467.1"/>
    </source>
</evidence>
<dbReference type="SUPFAM" id="SSF109604">
    <property type="entry name" value="HD-domain/PDEase-like"/>
    <property type="match status" value="1"/>
</dbReference>
<dbReference type="Pfam" id="PF13328">
    <property type="entry name" value="HD_4"/>
    <property type="match status" value="1"/>
</dbReference>
<dbReference type="PANTHER" id="PTHR46246:SF1">
    <property type="entry name" value="GUANOSINE-3',5'-BIS(DIPHOSPHATE) 3'-PYROPHOSPHOHYDROLASE MESH1"/>
    <property type="match status" value="1"/>
</dbReference>
<dbReference type="AlphaFoldDB" id="A0A517VER0"/>
<dbReference type="EMBL" id="CP036343">
    <property type="protein sequence ID" value="QDT91467.1"/>
    <property type="molecule type" value="Genomic_DNA"/>
</dbReference>
<accession>A0A517VER0</accession>
<dbReference type="GO" id="GO:0008893">
    <property type="term" value="F:guanosine-3',5'-bis(diphosphate) 3'-diphosphatase activity"/>
    <property type="evidence" value="ECO:0007669"/>
    <property type="project" value="TreeGrafter"/>
</dbReference>
<dbReference type="OrthoDB" id="272476at2"/>
<keyword evidence="1" id="KW-0378">Hydrolase</keyword>
<dbReference type="KEGG" id="gax:Pan161_31250"/>
<protein>
    <submittedName>
        <fullName evidence="1">Bifunctional (P)ppGpp synthase/hydrolase relA</fullName>
    </submittedName>
</protein>